<dbReference type="InterPro" id="IPR011335">
    <property type="entry name" value="Restrct_endonuc-II-like"/>
</dbReference>
<feature type="domain" description="RecC C-terminal" evidence="10">
    <location>
        <begin position="791"/>
        <end position="905"/>
    </location>
</feature>
<proteinExistence type="predicted"/>
<dbReference type="InterPro" id="IPR027417">
    <property type="entry name" value="P-loop_NTPase"/>
</dbReference>
<evidence type="ECO:0000256" key="4">
    <source>
        <dbReference type="ARBA" id="ARBA00022801"/>
    </source>
</evidence>
<protein>
    <submittedName>
        <fullName evidence="11">Exodeoxyribonuclease V, gamma subunit</fullName>
    </submittedName>
</protein>
<evidence type="ECO:0000256" key="6">
    <source>
        <dbReference type="ARBA" id="ARBA00022839"/>
    </source>
</evidence>
<keyword evidence="3" id="KW-0227">DNA damage</keyword>
<evidence type="ECO:0000256" key="8">
    <source>
        <dbReference type="ARBA" id="ARBA00023125"/>
    </source>
</evidence>
<name>A0ABN0IVI3_9LEPT</name>
<evidence type="ECO:0000256" key="9">
    <source>
        <dbReference type="ARBA" id="ARBA00023204"/>
    </source>
</evidence>
<keyword evidence="5" id="KW-0347">Helicase</keyword>
<keyword evidence="4" id="KW-0378">Hydrolase</keyword>
<organism evidence="11 12">
    <name type="scientific">Leptospira noguchii str. 2007001578</name>
    <dbReference type="NCBI Taxonomy" id="1049974"/>
    <lineage>
        <taxon>Bacteria</taxon>
        <taxon>Pseudomonadati</taxon>
        <taxon>Spirochaetota</taxon>
        <taxon>Spirochaetia</taxon>
        <taxon>Leptospirales</taxon>
        <taxon>Leptospiraceae</taxon>
        <taxon>Leptospira</taxon>
    </lineage>
</organism>
<accession>A0ABN0IVI3</accession>
<dbReference type="Proteomes" id="UP000012099">
    <property type="component" value="Unassembled WGS sequence"/>
</dbReference>
<dbReference type="Pfam" id="PF04257">
    <property type="entry name" value="Exonuc_V_gamma"/>
    <property type="match status" value="1"/>
</dbReference>
<keyword evidence="8" id="KW-0238">DNA-binding</keyword>
<dbReference type="PANTHER" id="PTHR30591:SF1">
    <property type="entry name" value="RECBCD ENZYME SUBUNIT RECC"/>
    <property type="match status" value="1"/>
</dbReference>
<evidence type="ECO:0000259" key="10">
    <source>
        <dbReference type="Pfam" id="PF17946"/>
    </source>
</evidence>
<evidence type="ECO:0000313" key="12">
    <source>
        <dbReference type="Proteomes" id="UP000012099"/>
    </source>
</evidence>
<keyword evidence="2" id="KW-0547">Nucleotide-binding</keyword>
<evidence type="ECO:0000256" key="2">
    <source>
        <dbReference type="ARBA" id="ARBA00022741"/>
    </source>
</evidence>
<dbReference type="InterPro" id="IPR013986">
    <property type="entry name" value="DExx_box_DNA_helicase_dom_sf"/>
</dbReference>
<reference evidence="11 12" key="1">
    <citation type="submission" date="2013-01" db="EMBL/GenBank/DDBJ databases">
        <authorList>
            <person name="Harkins D.M."/>
            <person name="Durkin A.S."/>
            <person name="Brinkac L.M."/>
            <person name="Haft D.H."/>
            <person name="Selengut J.D."/>
            <person name="Sanka R."/>
            <person name="DePew J."/>
            <person name="Purushe J."/>
            <person name="Whelen A.C."/>
            <person name="Vinetz J.M."/>
            <person name="Sutton G.G."/>
            <person name="Nierman W.C."/>
            <person name="Fouts D.E."/>
        </authorList>
    </citation>
    <scope>NUCLEOTIDE SEQUENCE [LARGE SCALE GENOMIC DNA]</scope>
    <source>
        <strain evidence="11 12">2007001578</strain>
    </source>
</reference>
<dbReference type="SUPFAM" id="SSF52540">
    <property type="entry name" value="P-loop containing nucleoside triphosphate hydrolases"/>
    <property type="match status" value="2"/>
</dbReference>
<keyword evidence="1" id="KW-0540">Nuclease</keyword>
<evidence type="ECO:0000256" key="1">
    <source>
        <dbReference type="ARBA" id="ARBA00022722"/>
    </source>
</evidence>
<keyword evidence="6" id="KW-0269">Exonuclease</keyword>
<keyword evidence="12" id="KW-1185">Reference proteome</keyword>
<gene>
    <name evidence="11" type="ORF">LEP1GSC035_0526</name>
</gene>
<sequence>MNSWDVRISIGENCLSITHITSLSLEDITSELSQNILKERKNFPLRSTMIVVPSVNMKSWLNLNLARISGLCANLRFLFLEKALEEYFHLRAGLDYDPFQRTLPSQDVIQRKILTFLIENLNSQETKFLGSFLESIPRAFSLSAKLTSLYKDYELNRSSWIQSWANEKGLDVPSISRRPTPFPKEDEYYLFQKKLYQKLFLNSNQPNTLIQFFLKEIFKNPKRIPQGSLHLFCLSNLADTYLGILESISKKDELPIYLYQFHTGASAKAESPGPQRWSNPQIHISSRIASIPGIVSKNLEDSRFYPEKLSRLRNLLKGNTRTHNVKEFSEDVSVRFWNAPSSYREMESVANDILYKMNQDSTLTYLDFAVLVTDMKVYRPTVEWVLDGGILLQTRVDADPVRKKIPYSLTDINANEASLLYRGLMNLWEICSGSSIRKNDLLKLIRNPLLQKRIRIHPENVQELERLIETSGVRYEESGREEDTFQISNGLKRIRLSSILSQETAWTKYKISQIPFESEEYPLYLTVFWETILKVKKDILSFAVNETVRWTSEYFSVMRTSIEELFEFSEEYEQEAKLFHSWFQSLSEWEGIQLQNQEQGISLLKFLTEQIFDQIPYRKGAYLTGGVTISLLQPMRPIPFKHIYVLGLGEGKFPGSDDISQLNLRKHFREEWDISKREIQEFLLWETIHSAKESITFSYVGKNLQEDKTFEPCSHFLEIMEFLEVKEAISIPLHSYSIKYEHTPQGLKQGLVSYDFARVWVNGNRKDHPVLGRFQDLNELTKTHSDLSRSQIDVKELSQFLSDPLDTYLKRKLAMYLEEENAEENEKEPFYLDAIEETYILKKMHALMIPDLVLEKPWIWDQEKIVQEISPILEKEKLSAKFPASVFGKIQETDLVRYLVKTSEYLSEWKILFQGGKYYPYLSLGDTGLPDTICKKLPALKVPLESGDFFIQGEWEHVIEKDESLYWLFSKSLEEKPSEDYFGYKDYWKVMSFPFLTGVAFASSNENFKIYSFKPRPSEESKKKNILEFEYILESSSLGMEYLSKILTEYLKEEPIFFPRKAFLSYYVKNIQAGSGKNKTPEDLSKFEDENVWVRFLKEELSGIKEDLSPLVKLYPKTPELILQSKIRWAKHFYKPLLDWKRIYER</sequence>
<evidence type="ECO:0000256" key="7">
    <source>
        <dbReference type="ARBA" id="ARBA00022840"/>
    </source>
</evidence>
<dbReference type="EMBL" id="AHMH02000152">
    <property type="protein sequence ID" value="EMM98493.1"/>
    <property type="molecule type" value="Genomic_DNA"/>
</dbReference>
<dbReference type="Pfam" id="PF17946">
    <property type="entry name" value="RecC_C"/>
    <property type="match status" value="1"/>
</dbReference>
<dbReference type="SUPFAM" id="SSF52980">
    <property type="entry name" value="Restriction endonuclease-like"/>
    <property type="match status" value="1"/>
</dbReference>
<dbReference type="Gene3D" id="3.40.50.300">
    <property type="entry name" value="P-loop containing nucleotide triphosphate hydrolases"/>
    <property type="match status" value="2"/>
</dbReference>
<keyword evidence="7" id="KW-0067">ATP-binding</keyword>
<dbReference type="PANTHER" id="PTHR30591">
    <property type="entry name" value="RECBCD ENZYME SUBUNIT RECC"/>
    <property type="match status" value="1"/>
</dbReference>
<comment type="caution">
    <text evidence="11">The sequence shown here is derived from an EMBL/GenBank/DDBJ whole genome shotgun (WGS) entry which is preliminary data.</text>
</comment>
<evidence type="ECO:0000313" key="11">
    <source>
        <dbReference type="EMBL" id="EMM98493.1"/>
    </source>
</evidence>
<evidence type="ECO:0000256" key="5">
    <source>
        <dbReference type="ARBA" id="ARBA00022806"/>
    </source>
</evidence>
<evidence type="ECO:0000256" key="3">
    <source>
        <dbReference type="ARBA" id="ARBA00022763"/>
    </source>
</evidence>
<dbReference type="InterPro" id="IPR041500">
    <property type="entry name" value="RecC_C"/>
</dbReference>
<dbReference type="Gene3D" id="3.40.50.10930">
    <property type="match status" value="1"/>
</dbReference>
<dbReference type="Gene3D" id="1.10.10.160">
    <property type="match status" value="1"/>
</dbReference>
<keyword evidence="9" id="KW-0234">DNA repair</keyword>